<protein>
    <submittedName>
        <fullName evidence="1">Uncharacterized protein</fullName>
    </submittedName>
</protein>
<accession>A0A7G6X536</accession>
<dbReference type="Proteomes" id="UP000515563">
    <property type="component" value="Chromosome"/>
</dbReference>
<name>A0A7G6X536_9ACTN</name>
<gene>
    <name evidence="1" type="ORF">F1D05_29810</name>
</gene>
<evidence type="ECO:0000313" key="1">
    <source>
        <dbReference type="EMBL" id="QNE21351.1"/>
    </source>
</evidence>
<dbReference type="RefSeq" id="WP_185443751.1">
    <property type="nucleotide sequence ID" value="NZ_CP043661.1"/>
</dbReference>
<reference evidence="1 2" key="2">
    <citation type="journal article" date="2020" name="Microbiol. Resour. Announc.">
        <title>Antarctic desert soil bacteria exhibit high novel natural product potential, evaluated through long-read genome sequencing and comparative genomics.</title>
        <authorList>
            <person name="Benaud N."/>
            <person name="Edwards R.J."/>
            <person name="Amos T.G."/>
            <person name="D'Agostino P.M."/>
            <person name="Gutierrez-Chavez C."/>
            <person name="Montgomery K."/>
            <person name="Nicetic I."/>
            <person name="Ferrari B.C."/>
        </authorList>
    </citation>
    <scope>NUCLEOTIDE SEQUENCE [LARGE SCALE GENOMIC DNA]</scope>
    <source>
        <strain evidence="1 2">SPB151</strain>
    </source>
</reference>
<keyword evidence="2" id="KW-1185">Reference proteome</keyword>
<dbReference type="AlphaFoldDB" id="A0A7G6X536"/>
<dbReference type="EMBL" id="CP043661">
    <property type="protein sequence ID" value="QNE21351.1"/>
    <property type="molecule type" value="Genomic_DNA"/>
</dbReference>
<proteinExistence type="predicted"/>
<dbReference type="KEGG" id="kqi:F1D05_29810"/>
<reference evidence="2" key="1">
    <citation type="submission" date="2019-09" db="EMBL/GenBank/DDBJ databases">
        <title>Antimicrobial potential of Antarctic Bacteria.</title>
        <authorList>
            <person name="Benaud N."/>
            <person name="Edwards R.J."/>
            <person name="Ferrari B.C."/>
        </authorList>
    </citation>
    <scope>NUCLEOTIDE SEQUENCE [LARGE SCALE GENOMIC DNA]</scope>
    <source>
        <strain evidence="2">SPB151</strain>
    </source>
</reference>
<sequence>MIPGRSATTVPLPQPIATGQSYDIEISVAGGTIETRIDGQLVDTTTGLAAGSGKVGFRQSNGDGERATVAAVSVTAPDGTVLLADDFTNGLDKWDSPGAVITGTNLTTTSCGGQPTDVLPIKTNAGTIYLYQSDVWMDAKANEALAKHYWQPLRFDDAGVILPIECGNSYQVTIPTGRPAILPPPPAISTGHAGYRTHWDVSGSLARAQTFTIPKSGKLTGVRFTSFQSGHPNAPVTLELKRVHNGAIGATVQSVEIPANQVSWAARWVGLRLDRPLPVQPGDQFALTVSTKSATGAYGIAYTDADPYGGGQAMISHDAGATWQVESNRSLHLEAEVTP</sequence>
<organism evidence="1 2">
    <name type="scientific">Kribbella qitaiheensis</name>
    <dbReference type="NCBI Taxonomy" id="1544730"/>
    <lineage>
        <taxon>Bacteria</taxon>
        <taxon>Bacillati</taxon>
        <taxon>Actinomycetota</taxon>
        <taxon>Actinomycetes</taxon>
        <taxon>Propionibacteriales</taxon>
        <taxon>Kribbellaceae</taxon>
        <taxon>Kribbella</taxon>
    </lineage>
</organism>
<evidence type="ECO:0000313" key="2">
    <source>
        <dbReference type="Proteomes" id="UP000515563"/>
    </source>
</evidence>
<dbReference type="Gene3D" id="2.60.120.560">
    <property type="entry name" value="Exo-inulinase, domain 1"/>
    <property type="match status" value="1"/>
</dbReference>